<keyword evidence="1" id="KW-0472">Membrane</keyword>
<name>A0AAN8Z0S6_9MAGN</name>
<evidence type="ECO:0000256" key="1">
    <source>
        <dbReference type="SAM" id="Phobius"/>
    </source>
</evidence>
<dbReference type="InterPro" id="IPR011009">
    <property type="entry name" value="Kinase-like_dom_sf"/>
</dbReference>
<evidence type="ECO:0000313" key="4">
    <source>
        <dbReference type="Proteomes" id="UP001370490"/>
    </source>
</evidence>
<dbReference type="AlphaFoldDB" id="A0AAN8Z0S6"/>
<dbReference type="Gene3D" id="1.10.510.10">
    <property type="entry name" value="Transferase(Phosphotransferase) domain 1"/>
    <property type="match status" value="1"/>
</dbReference>
<evidence type="ECO:0000256" key="2">
    <source>
        <dbReference type="SAM" id="SignalP"/>
    </source>
</evidence>
<feature type="signal peptide" evidence="2">
    <location>
        <begin position="1"/>
        <end position="18"/>
    </location>
</feature>
<reference evidence="3 4" key="1">
    <citation type="submission" date="2023-12" db="EMBL/GenBank/DDBJ databases">
        <title>A high-quality genome assembly for Dillenia turbinata (Dilleniales).</title>
        <authorList>
            <person name="Chanderbali A."/>
        </authorList>
    </citation>
    <scope>NUCLEOTIDE SEQUENCE [LARGE SCALE GENOMIC DNA]</scope>
    <source>
        <strain evidence="3">LSX21</strain>
        <tissue evidence="3">Leaf</tissue>
    </source>
</reference>
<dbReference type="InterPro" id="IPR051564">
    <property type="entry name" value="LRR_receptor-like_kinase"/>
</dbReference>
<comment type="caution">
    <text evidence="3">The sequence shown here is derived from an EMBL/GenBank/DDBJ whole genome shotgun (WGS) entry which is preliminary data.</text>
</comment>
<dbReference type="SUPFAM" id="SSF56112">
    <property type="entry name" value="Protein kinase-like (PK-like)"/>
    <property type="match status" value="1"/>
</dbReference>
<feature type="chain" id="PRO_5042872600" description="Protein kinase domain-containing protein" evidence="2">
    <location>
        <begin position="19"/>
        <end position="401"/>
    </location>
</feature>
<keyword evidence="1" id="KW-0812">Transmembrane</keyword>
<dbReference type="GO" id="GO:0016020">
    <property type="term" value="C:membrane"/>
    <property type="evidence" value="ECO:0007669"/>
    <property type="project" value="TreeGrafter"/>
</dbReference>
<evidence type="ECO:0000313" key="3">
    <source>
        <dbReference type="EMBL" id="KAK6922169.1"/>
    </source>
</evidence>
<keyword evidence="4" id="KW-1185">Reference proteome</keyword>
<feature type="transmembrane region" description="Helical" evidence="1">
    <location>
        <begin position="180"/>
        <end position="201"/>
    </location>
</feature>
<keyword evidence="2" id="KW-0732">Signal</keyword>
<dbReference type="Proteomes" id="UP001370490">
    <property type="component" value="Unassembled WGS sequence"/>
</dbReference>
<proteinExistence type="predicted"/>
<dbReference type="PANTHER" id="PTHR48055:SF9">
    <property type="entry name" value="PROTEIN KINASE DOMAIN-CONTAINING PROTEIN"/>
    <property type="match status" value="1"/>
</dbReference>
<protein>
    <recommendedName>
        <fullName evidence="5">Protein kinase domain-containing protein</fullName>
    </recommendedName>
</protein>
<dbReference type="PANTHER" id="PTHR48055">
    <property type="entry name" value="LEUCINE-RICH REPEAT RECEPTOR PROTEIN KINASE EMS1"/>
    <property type="match status" value="1"/>
</dbReference>
<organism evidence="3 4">
    <name type="scientific">Dillenia turbinata</name>
    <dbReference type="NCBI Taxonomy" id="194707"/>
    <lineage>
        <taxon>Eukaryota</taxon>
        <taxon>Viridiplantae</taxon>
        <taxon>Streptophyta</taxon>
        <taxon>Embryophyta</taxon>
        <taxon>Tracheophyta</taxon>
        <taxon>Spermatophyta</taxon>
        <taxon>Magnoliopsida</taxon>
        <taxon>eudicotyledons</taxon>
        <taxon>Gunneridae</taxon>
        <taxon>Pentapetalae</taxon>
        <taxon>Dilleniales</taxon>
        <taxon>Dilleniaceae</taxon>
        <taxon>Dillenia</taxon>
    </lineage>
</organism>
<dbReference type="EMBL" id="JBAMMX010000019">
    <property type="protein sequence ID" value="KAK6922169.1"/>
    <property type="molecule type" value="Genomic_DNA"/>
</dbReference>
<gene>
    <name evidence="3" type="ORF">RJ641_012676</name>
</gene>
<accession>A0AAN8Z0S6</accession>
<dbReference type="Gene3D" id="3.30.200.20">
    <property type="entry name" value="Phosphorylase Kinase, domain 1"/>
    <property type="match status" value="1"/>
</dbReference>
<keyword evidence="1" id="KW-1133">Transmembrane helix</keyword>
<sequence>MALAYAFIFIAAMNIVFSQPMNATCVLDIQLSSAENSTTCRGGDWGGFLNHTCCDAYLSGLARRANQTDISGSSSVTDVEDMLGNTLSSLEDDCKNLGVISKSDKSYHACSRRWANLDVSSSTSNNATGEEYDVCSFAVLVTLMSTKVDDKIWVEKVFGCLGEQNFAADEREKVGSKSKLALGLWILIGVGIGIFLIAQLIKDSVSGESACLKIRIKDIYSATNNFHVSNFIGQEIAGKVYKGILSDSQHVAFKQIMDDEYAVSPSHVRHPNHVALLGYCEGDENSFLVLVLCRNGNLSEWLFGQGSGSILCKFKVRGTFGYFDPEYQKNHRVNASGDVYNFGIVLLHVLSGQRVINLDLSRPMPIDKMAKMLIRGGNVAEFADKKLMETTQLKLSILYSS</sequence>
<evidence type="ECO:0008006" key="5">
    <source>
        <dbReference type="Google" id="ProtNLM"/>
    </source>
</evidence>